<evidence type="ECO:0000256" key="13">
    <source>
        <dbReference type="ARBA" id="ARBA00023034"/>
    </source>
</evidence>
<evidence type="ECO:0000256" key="12">
    <source>
        <dbReference type="ARBA" id="ARBA00022927"/>
    </source>
</evidence>
<dbReference type="Gene3D" id="3.40.20.10">
    <property type="entry name" value="Severin"/>
    <property type="match status" value="1"/>
</dbReference>
<feature type="compositionally biased region" description="Low complexity" evidence="16">
    <location>
        <begin position="237"/>
        <end position="246"/>
    </location>
</feature>
<dbReference type="SUPFAM" id="SSF82919">
    <property type="entry name" value="Zn-finger domain of Sec23/24"/>
    <property type="match status" value="1"/>
</dbReference>
<feature type="compositionally biased region" description="Polar residues" evidence="16">
    <location>
        <begin position="427"/>
        <end position="442"/>
    </location>
</feature>
<evidence type="ECO:0000256" key="8">
    <source>
        <dbReference type="ARBA" id="ARBA00022723"/>
    </source>
</evidence>
<evidence type="ECO:0000259" key="18">
    <source>
        <dbReference type="Pfam" id="PF04810"/>
    </source>
</evidence>
<evidence type="ECO:0000256" key="1">
    <source>
        <dbReference type="ARBA" id="ARBA00004299"/>
    </source>
</evidence>
<keyword evidence="13" id="KW-0333">Golgi apparatus</keyword>
<feature type="domain" description="Gelsolin-like" evidence="17">
    <location>
        <begin position="1117"/>
        <end position="1189"/>
    </location>
</feature>
<feature type="compositionally biased region" description="Low complexity" evidence="16">
    <location>
        <begin position="450"/>
        <end position="467"/>
    </location>
</feature>
<keyword evidence="14" id="KW-0472">Membrane</keyword>
<dbReference type="Gene3D" id="2.60.40.1670">
    <property type="entry name" value="beta-sandwich domain of Sec23/24"/>
    <property type="match status" value="1"/>
</dbReference>
<dbReference type="SUPFAM" id="SSF82754">
    <property type="entry name" value="C-terminal, gelsolin-like domain of Sec23/24"/>
    <property type="match status" value="1"/>
</dbReference>
<dbReference type="Pfam" id="PF00626">
    <property type="entry name" value="Gelsolin"/>
    <property type="match status" value="1"/>
</dbReference>
<dbReference type="InterPro" id="IPR006895">
    <property type="entry name" value="Znf_Sec23_Sec24"/>
</dbReference>
<dbReference type="AlphaFoldDB" id="A0A131Z398"/>
<comment type="subcellular location">
    <subcellularLocation>
        <location evidence="4">Cytoplasm</location>
        <location evidence="4">Cytosol</location>
    </subcellularLocation>
    <subcellularLocation>
        <location evidence="1">Cytoplasmic vesicle</location>
        <location evidence="1">COPII-coated vesicle membrane</location>
        <topology evidence="1">Peripheral membrane protein</topology>
        <orientation evidence="1">Cytoplasmic side</orientation>
    </subcellularLocation>
    <subcellularLocation>
        <location evidence="3">Endoplasmic reticulum membrane</location>
        <topology evidence="3">Peripheral membrane protein</topology>
        <orientation evidence="3">Cytoplasmic side</orientation>
    </subcellularLocation>
    <subcellularLocation>
        <location evidence="2">Golgi apparatus membrane</location>
    </subcellularLocation>
</comment>
<keyword evidence="11" id="KW-0931">ER-Golgi transport</keyword>
<keyword evidence="8" id="KW-0479">Metal-binding</keyword>
<dbReference type="Gene3D" id="2.30.30.380">
    <property type="entry name" value="Zn-finger domain of Sec23/24"/>
    <property type="match status" value="1"/>
</dbReference>
<evidence type="ECO:0000256" key="16">
    <source>
        <dbReference type="SAM" id="MobiDB-lite"/>
    </source>
</evidence>
<dbReference type="Gene3D" id="3.40.50.410">
    <property type="entry name" value="von Willebrand factor, type A domain"/>
    <property type="match status" value="1"/>
</dbReference>
<keyword evidence="12" id="KW-0653">Protein transport</keyword>
<evidence type="ECO:0000256" key="9">
    <source>
        <dbReference type="ARBA" id="ARBA00022824"/>
    </source>
</evidence>
<dbReference type="Gene3D" id="1.20.120.730">
    <property type="entry name" value="Sec23/Sec24 helical domain"/>
    <property type="match status" value="1"/>
</dbReference>
<evidence type="ECO:0000256" key="2">
    <source>
        <dbReference type="ARBA" id="ARBA00004394"/>
    </source>
</evidence>
<feature type="domain" description="Sec23/Sec24 helical" evidence="20">
    <location>
        <begin position="986"/>
        <end position="1088"/>
    </location>
</feature>
<dbReference type="Pfam" id="PF04811">
    <property type="entry name" value="Sec23_trunk"/>
    <property type="match status" value="1"/>
</dbReference>
<dbReference type="Pfam" id="PF08033">
    <property type="entry name" value="Sec23_BS"/>
    <property type="match status" value="1"/>
</dbReference>
<dbReference type="InterPro" id="IPR007123">
    <property type="entry name" value="Gelsolin-like_dom"/>
</dbReference>
<feature type="compositionally biased region" description="Gly residues" evidence="16">
    <location>
        <begin position="1"/>
        <end position="15"/>
    </location>
</feature>
<evidence type="ECO:0000259" key="19">
    <source>
        <dbReference type="Pfam" id="PF04811"/>
    </source>
</evidence>
<dbReference type="SUPFAM" id="SSF81995">
    <property type="entry name" value="beta-sandwich domain of Sec23/24"/>
    <property type="match status" value="1"/>
</dbReference>
<dbReference type="InterPro" id="IPR041742">
    <property type="entry name" value="Sec24-like_trunk_dom"/>
</dbReference>
<dbReference type="GO" id="GO:0008270">
    <property type="term" value="F:zinc ion binding"/>
    <property type="evidence" value="ECO:0007669"/>
    <property type="project" value="InterPro"/>
</dbReference>
<dbReference type="PANTHER" id="PTHR13803:SF39">
    <property type="entry name" value="SECRETORY 24AB, ISOFORM A"/>
    <property type="match status" value="1"/>
</dbReference>
<sequence length="1243" mass="134084">MATPGGQGVPYGGVPYGRPGAPSSGIAEGTSPHAVPYGDSAQHMAKEAHQLRPPPSGVMTQPPPTQSKPNGPTVNGSWAHLGGGYTNGPASKVSPHQQQVPSLSPAGAPSSRVNQGYQQPGSSPLVTPTASEPTSAKSSRNASPIPSQRYDFMEGQFSSPRPSPVNYTYPNTSQAAPPLRGGPQPPVAGFYPPASQGSSSSSFARVAPQQPGQPPLGPPATSGASFVRPTPMPVPSSLPSQPVSGSAYPVSTPSSAFPGPPTLGVQSVPGMPPPVSSNQHPATTPQAAFQGQLSASTTFRPVMGPAPPVSGPPLPPPLGTSRLPGPPPAATSPPTSSVPHPPLSQFSGPPPPVSGQSAPAPFQGPRVSGMASSGVPLPPVSLPATQSQGYGPPPGSMLGAPQLRQGFPGPPPTSAPQAQALHGRPSYPQQPGYSHSSGTNSMQPPPPPLYNTQQQQQQHQQPTLEPPMGGVPGYDPELHSRMSGLSVNASFNKLWGYEACNLLQTRNILPKTPEDPPKPSLPGDNANCSPDIFRCTLTKIPETQSLLQKARLPLGVLIHPFRDVNHLPVIQSSTIVRCRSCRAYINPYVQFVERQKWKCNICFRINPLPDDFMYDPSTKKYGEPERRPEVRHATVEFIAPTEYMLRPPQPAAYLFVLDVSHGAIQTGYLSSFCKVLLEELDNIPGDSRTQVGFVTFDSSVHFYNLGEGLSQPQMLLVSDIDDVFVPSPDSLLVNIHESKALVQDLLTNLPSIHAQNGEPTSALGAAVQAAYKLVSPIGGRVSVFQTCLPNAGPGSLKPREDPNQRAAKEIMNLLPATDFYKKLALDCSGQQVAVDVFLMGAQYMDVASIACISKYSAGCISYYPGLHSTQNRSQVEKFEAELRYYITRKIGFEAVMRIRCTKGLVIHTFHGNFFVRSTDLLSLPNVNPDAGFGMQIAIEESLADCNLACFQAAVLYTSSRGERRIRVHTLCLPVTAMLQDILGSVDQEAVMGMLCKMAVDRSLSSSVVDAREAMVNACLDLIQAFKTTLSSGQAAALGLPIPHCARLVPLYVLALMKHTAFRVGISTKLDERVFAMEQMKMMPLSYLMTYIYPALYPLHMLDDQDALELDDGTLVCQPPRLQLSFENIDRHGCYALDTVDRLYLYVGRALSDRFCTNVLGVPNFAAIPEDMNELPQLETEESERVRNFLSWTQSRRPFYSPLRVIREDSKDRHLFVQHMVDDRTESALSYYEFLQHLKQQLSK</sequence>
<dbReference type="GO" id="GO:0006886">
    <property type="term" value="P:intracellular protein transport"/>
    <property type="evidence" value="ECO:0007669"/>
    <property type="project" value="InterPro"/>
</dbReference>
<evidence type="ECO:0000259" key="21">
    <source>
        <dbReference type="Pfam" id="PF08033"/>
    </source>
</evidence>
<dbReference type="CDD" id="cd01479">
    <property type="entry name" value="Sec24-like"/>
    <property type="match status" value="1"/>
</dbReference>
<dbReference type="SUPFAM" id="SSF53300">
    <property type="entry name" value="vWA-like"/>
    <property type="match status" value="1"/>
</dbReference>
<dbReference type="InterPro" id="IPR006900">
    <property type="entry name" value="Sec23/24_helical_dom"/>
</dbReference>
<dbReference type="InterPro" id="IPR006896">
    <property type="entry name" value="Sec23/24_trunk_dom"/>
</dbReference>
<dbReference type="FunFam" id="2.30.30.380:FF:000004">
    <property type="entry name" value="SEC24 homolog B, COPII coat complex component"/>
    <property type="match status" value="1"/>
</dbReference>
<proteinExistence type="inferred from homology"/>
<dbReference type="InterPro" id="IPR036180">
    <property type="entry name" value="Gelsolin-like_dom_sf"/>
</dbReference>
<feature type="domain" description="Sec23/Sec24 trunk" evidence="19">
    <location>
        <begin position="648"/>
        <end position="884"/>
    </location>
</feature>
<dbReference type="InterPro" id="IPR036174">
    <property type="entry name" value="Znf_Sec23_Sec24_sf"/>
</dbReference>
<evidence type="ECO:0000313" key="22">
    <source>
        <dbReference type="EMBL" id="JAP84601.1"/>
    </source>
</evidence>
<dbReference type="InterPro" id="IPR029006">
    <property type="entry name" value="ADF-H/Gelsolin-like_dom_sf"/>
</dbReference>
<protein>
    <submittedName>
        <fullName evidence="22">Protein transport protein SEC24</fullName>
    </submittedName>
</protein>
<name>A0A131Z398_RHIAP</name>
<evidence type="ECO:0000256" key="7">
    <source>
        <dbReference type="ARBA" id="ARBA00022490"/>
    </source>
</evidence>
<feature type="compositionally biased region" description="Pro residues" evidence="16">
    <location>
        <begin position="304"/>
        <end position="331"/>
    </location>
</feature>
<evidence type="ECO:0000256" key="4">
    <source>
        <dbReference type="ARBA" id="ARBA00004514"/>
    </source>
</evidence>
<comment type="similarity">
    <text evidence="5">Belongs to the SEC23/SEC24 family. SEC24 subfamily.</text>
</comment>
<evidence type="ECO:0000256" key="11">
    <source>
        <dbReference type="ARBA" id="ARBA00022892"/>
    </source>
</evidence>
<dbReference type="GO" id="GO:0090110">
    <property type="term" value="P:COPII-coated vesicle cargo loading"/>
    <property type="evidence" value="ECO:0007669"/>
    <property type="project" value="TreeGrafter"/>
</dbReference>
<dbReference type="GO" id="GO:0000149">
    <property type="term" value="F:SNARE binding"/>
    <property type="evidence" value="ECO:0007669"/>
    <property type="project" value="TreeGrafter"/>
</dbReference>
<dbReference type="InterPro" id="IPR036175">
    <property type="entry name" value="Sec23/24_helical_dom_sf"/>
</dbReference>
<reference evidence="22" key="1">
    <citation type="journal article" date="2016" name="Ticks Tick Borne Dis.">
        <title>De novo assembly and annotation of the salivary gland transcriptome of Rhipicephalus appendiculatus male and female ticks during blood feeding.</title>
        <authorList>
            <person name="de Castro M.H."/>
            <person name="de Klerk D."/>
            <person name="Pienaar R."/>
            <person name="Latif A.A."/>
            <person name="Rees D.J."/>
            <person name="Mans B.J."/>
        </authorList>
    </citation>
    <scope>NUCLEOTIDE SEQUENCE</scope>
    <source>
        <tissue evidence="22">Salivary glands</tissue>
    </source>
</reference>
<feature type="compositionally biased region" description="Polar residues" evidence="16">
    <location>
        <begin position="111"/>
        <end position="146"/>
    </location>
</feature>
<keyword evidence="15" id="KW-0968">Cytoplasmic vesicle</keyword>
<dbReference type="InterPro" id="IPR050550">
    <property type="entry name" value="SEC23_SEC24_subfamily"/>
</dbReference>
<dbReference type="InterPro" id="IPR012990">
    <property type="entry name" value="Beta-sandwich_Sec23_24"/>
</dbReference>
<feature type="domain" description="Sec23/Sec24 beta-sandwich" evidence="21">
    <location>
        <begin position="891"/>
        <end position="975"/>
    </location>
</feature>
<dbReference type="EMBL" id="GEDV01003956">
    <property type="protein sequence ID" value="JAP84601.1"/>
    <property type="molecule type" value="Transcribed_RNA"/>
</dbReference>
<keyword evidence="10" id="KW-0862">Zinc</keyword>
<organism evidence="22">
    <name type="scientific">Rhipicephalus appendiculatus</name>
    <name type="common">Brown ear tick</name>
    <dbReference type="NCBI Taxonomy" id="34631"/>
    <lineage>
        <taxon>Eukaryota</taxon>
        <taxon>Metazoa</taxon>
        <taxon>Ecdysozoa</taxon>
        <taxon>Arthropoda</taxon>
        <taxon>Chelicerata</taxon>
        <taxon>Arachnida</taxon>
        <taxon>Acari</taxon>
        <taxon>Parasitiformes</taxon>
        <taxon>Ixodida</taxon>
        <taxon>Ixodoidea</taxon>
        <taxon>Ixodidae</taxon>
        <taxon>Rhipicephalinae</taxon>
        <taxon>Rhipicephalus</taxon>
        <taxon>Rhipicephalus</taxon>
    </lineage>
</organism>
<feature type="domain" description="Zinc finger Sec23/Sec24-type" evidence="18">
    <location>
        <begin position="575"/>
        <end position="611"/>
    </location>
</feature>
<evidence type="ECO:0000259" key="17">
    <source>
        <dbReference type="Pfam" id="PF00626"/>
    </source>
</evidence>
<dbReference type="SUPFAM" id="SSF81811">
    <property type="entry name" value="Helical domain of Sec23/24"/>
    <property type="match status" value="1"/>
</dbReference>
<feature type="compositionally biased region" description="Polar residues" evidence="16">
    <location>
        <begin position="67"/>
        <end position="76"/>
    </location>
</feature>
<dbReference type="FunFam" id="3.40.50.410:FF:000019">
    <property type="entry name" value="SEC24 homolog B, COPII coat complex component"/>
    <property type="match status" value="1"/>
</dbReference>
<dbReference type="GO" id="GO:0030127">
    <property type="term" value="C:COPII vesicle coat"/>
    <property type="evidence" value="ECO:0007669"/>
    <property type="project" value="InterPro"/>
</dbReference>
<feature type="compositionally biased region" description="Polar residues" evidence="16">
    <location>
        <begin position="276"/>
        <end position="299"/>
    </location>
</feature>
<feature type="region of interest" description="Disordered" evidence="16">
    <location>
        <begin position="1"/>
        <end position="477"/>
    </location>
</feature>
<evidence type="ECO:0000256" key="15">
    <source>
        <dbReference type="ARBA" id="ARBA00023329"/>
    </source>
</evidence>
<evidence type="ECO:0000259" key="20">
    <source>
        <dbReference type="Pfam" id="PF04815"/>
    </source>
</evidence>
<dbReference type="Pfam" id="PF04815">
    <property type="entry name" value="Sec23_helical"/>
    <property type="match status" value="1"/>
</dbReference>
<evidence type="ECO:0000256" key="14">
    <source>
        <dbReference type="ARBA" id="ARBA00023136"/>
    </source>
</evidence>
<feature type="compositionally biased region" description="Pro residues" evidence="16">
    <location>
        <begin position="52"/>
        <end position="66"/>
    </location>
</feature>
<evidence type="ECO:0000256" key="3">
    <source>
        <dbReference type="ARBA" id="ARBA00004397"/>
    </source>
</evidence>
<dbReference type="GO" id="GO:0000139">
    <property type="term" value="C:Golgi membrane"/>
    <property type="evidence" value="ECO:0007669"/>
    <property type="project" value="UniProtKB-SubCell"/>
</dbReference>
<dbReference type="Pfam" id="PF04810">
    <property type="entry name" value="zf-Sec23_Sec24"/>
    <property type="match status" value="1"/>
</dbReference>
<keyword evidence="6" id="KW-0813">Transport</keyword>
<dbReference type="InterPro" id="IPR036465">
    <property type="entry name" value="vWFA_dom_sf"/>
</dbReference>
<evidence type="ECO:0000256" key="10">
    <source>
        <dbReference type="ARBA" id="ARBA00022833"/>
    </source>
</evidence>
<keyword evidence="7" id="KW-0963">Cytoplasm</keyword>
<dbReference type="GO" id="GO:0070971">
    <property type="term" value="C:endoplasmic reticulum exit site"/>
    <property type="evidence" value="ECO:0007669"/>
    <property type="project" value="TreeGrafter"/>
</dbReference>
<dbReference type="PANTHER" id="PTHR13803">
    <property type="entry name" value="SEC24-RELATED PROTEIN"/>
    <property type="match status" value="1"/>
</dbReference>
<dbReference type="GO" id="GO:0005789">
    <property type="term" value="C:endoplasmic reticulum membrane"/>
    <property type="evidence" value="ECO:0007669"/>
    <property type="project" value="UniProtKB-SubCell"/>
</dbReference>
<keyword evidence="9" id="KW-0256">Endoplasmic reticulum</keyword>
<accession>A0A131Z398</accession>
<evidence type="ECO:0000256" key="5">
    <source>
        <dbReference type="ARBA" id="ARBA00008334"/>
    </source>
</evidence>
<evidence type="ECO:0000256" key="6">
    <source>
        <dbReference type="ARBA" id="ARBA00022448"/>
    </source>
</evidence>
<feature type="compositionally biased region" description="Polar residues" evidence="16">
    <location>
        <begin position="156"/>
        <end position="175"/>
    </location>
</feature>
<dbReference type="GO" id="GO:0005829">
    <property type="term" value="C:cytosol"/>
    <property type="evidence" value="ECO:0007669"/>
    <property type="project" value="UniProtKB-SubCell"/>
</dbReference>
<feature type="compositionally biased region" description="Low complexity" evidence="16">
    <location>
        <begin position="332"/>
        <end position="347"/>
    </location>
</feature>